<feature type="repeat" description="ANK" evidence="7">
    <location>
        <begin position="146"/>
        <end position="167"/>
    </location>
</feature>
<evidence type="ECO:0000259" key="10">
    <source>
        <dbReference type="Pfam" id="PF13962"/>
    </source>
</evidence>
<sequence>MAVPSSTEDIETAVAMEEVAREHDAGDIESAEHSENWNSTNEEEISIDKCMDPEIYSYATSKEELQMELLQVSPLGNTLVHFAASVGDGARVERLRYQLPELILTKNNDGNLPLHLAASVGDRSTVLSLVEFQFPQTDMLREKNNRGNTALHVAMENGHLEVAKLLIAIDGSMWYSPNMHNKTPISMAAEAGNHELVNSMLYRYQDQPIGTQPDGSSYYLFKNQWEGNSVLRAAILGRNKGVFDAILLDTDPSLIDSSDEEGMTAHTLAAHIGDTEAADKLLSLCPDGPYKQDKNGFTPAHLASRKGHIRIVEMYLNRCPRSRYLLDGNGWNILHVAVWHRRDNMVKYLLKRRELEGLINQKDRFGNTPLHLAVRQGYPKTVSILASDKRVNLSIRNHERHTAMDIARMSLMGEKILFLRRPLTVMALTLANASRSQERIIAKVKPARVNYFKNTKKDGKFHSGATEDADSHRQTVNNLLLVSTLVATVTFAAGFTVPGGYKNSGRDEGMATLVTDWPFKTFLICNTIAMYSSITGAISLLWAQTGDMSYASARFGLPILGVALSMMFMAFMAGVALVTSNLLWLSIFVAITGSIFLVIISALLVPLIVPISSKNRITRFILYCIFRLLLSVTRYDDEDDDDGFTLLVDMRRRIAFGYSNILNQKLW</sequence>
<feature type="transmembrane region" description="Helical" evidence="9">
    <location>
        <begin position="521"/>
        <end position="543"/>
    </location>
</feature>
<evidence type="ECO:0000256" key="8">
    <source>
        <dbReference type="SAM" id="MobiDB-lite"/>
    </source>
</evidence>
<feature type="transmembrane region" description="Helical" evidence="9">
    <location>
        <begin position="583"/>
        <end position="609"/>
    </location>
</feature>
<dbReference type="Proteomes" id="UP000250321">
    <property type="component" value="Unassembled WGS sequence"/>
</dbReference>
<dbReference type="Pfam" id="PF13962">
    <property type="entry name" value="PGG"/>
    <property type="match status" value="1"/>
</dbReference>
<keyword evidence="5 7" id="KW-0040">ANK repeat</keyword>
<keyword evidence="6 9" id="KW-0472">Membrane</keyword>
<evidence type="ECO:0000256" key="2">
    <source>
        <dbReference type="ARBA" id="ARBA00022692"/>
    </source>
</evidence>
<feature type="repeat" description="ANK" evidence="7">
    <location>
        <begin position="295"/>
        <end position="318"/>
    </location>
</feature>
<keyword evidence="12" id="KW-1185">Reference proteome</keyword>
<dbReference type="OrthoDB" id="1149549at2759"/>
<dbReference type="EMBL" id="PJQY01003955">
    <property type="protein sequence ID" value="PQM33224.1"/>
    <property type="molecule type" value="Genomic_DNA"/>
</dbReference>
<feature type="compositionally biased region" description="Basic and acidic residues" evidence="8">
    <location>
        <begin position="23"/>
        <end position="35"/>
    </location>
</feature>
<organism evidence="11 12">
    <name type="scientific">Prunus yedoensis var. nudiflora</name>
    <dbReference type="NCBI Taxonomy" id="2094558"/>
    <lineage>
        <taxon>Eukaryota</taxon>
        <taxon>Viridiplantae</taxon>
        <taxon>Streptophyta</taxon>
        <taxon>Embryophyta</taxon>
        <taxon>Tracheophyta</taxon>
        <taxon>Spermatophyta</taxon>
        <taxon>Magnoliopsida</taxon>
        <taxon>eudicotyledons</taxon>
        <taxon>Gunneridae</taxon>
        <taxon>Pentapetalae</taxon>
        <taxon>rosids</taxon>
        <taxon>fabids</taxon>
        <taxon>Rosales</taxon>
        <taxon>Rosaceae</taxon>
        <taxon>Amygdaloideae</taxon>
        <taxon>Amygdaleae</taxon>
        <taxon>Prunus</taxon>
    </lineage>
</organism>
<feature type="repeat" description="ANK" evidence="7">
    <location>
        <begin position="365"/>
        <end position="385"/>
    </location>
</feature>
<dbReference type="Pfam" id="PF00023">
    <property type="entry name" value="Ank"/>
    <property type="match status" value="1"/>
</dbReference>
<protein>
    <submittedName>
        <fullName evidence="11">Protein ACCELERATED CELL DEATH 6</fullName>
    </submittedName>
</protein>
<dbReference type="InterPro" id="IPR002110">
    <property type="entry name" value="Ankyrin_rpt"/>
</dbReference>
<evidence type="ECO:0000256" key="5">
    <source>
        <dbReference type="ARBA" id="ARBA00023043"/>
    </source>
</evidence>
<dbReference type="SMART" id="SM00248">
    <property type="entry name" value="ANK"/>
    <property type="match status" value="7"/>
</dbReference>
<reference evidence="11 12" key="1">
    <citation type="submission" date="2018-02" db="EMBL/GenBank/DDBJ databases">
        <title>Draft genome of wild Prunus yedoensis var. nudiflora.</title>
        <authorList>
            <person name="Baek S."/>
            <person name="Kim J.-H."/>
            <person name="Choi K."/>
            <person name="Kim G.-B."/>
            <person name="Cho A."/>
            <person name="Jang H."/>
            <person name="Shin C.-H."/>
            <person name="Yu H.-J."/>
            <person name="Mun J.-H."/>
        </authorList>
    </citation>
    <scope>NUCLEOTIDE SEQUENCE [LARGE SCALE GENOMIC DNA]</scope>
    <source>
        <strain evidence="12">cv. Jeju island</strain>
        <tissue evidence="11">Leaf</tissue>
    </source>
</reference>
<dbReference type="PROSITE" id="PS50088">
    <property type="entry name" value="ANK_REPEAT"/>
    <property type="match status" value="3"/>
</dbReference>
<gene>
    <name evidence="11" type="ORF">Pyn_23128</name>
</gene>
<dbReference type="GO" id="GO:0005886">
    <property type="term" value="C:plasma membrane"/>
    <property type="evidence" value="ECO:0007669"/>
    <property type="project" value="TreeGrafter"/>
</dbReference>
<keyword evidence="3" id="KW-0677">Repeat</keyword>
<dbReference type="InterPro" id="IPR026961">
    <property type="entry name" value="PGG_dom"/>
</dbReference>
<dbReference type="SUPFAM" id="SSF48403">
    <property type="entry name" value="Ankyrin repeat"/>
    <property type="match status" value="1"/>
</dbReference>
<dbReference type="InterPro" id="IPR036770">
    <property type="entry name" value="Ankyrin_rpt-contain_sf"/>
</dbReference>
<accession>A0A314U9W8</accession>
<dbReference type="PANTHER" id="PTHR24186:SF46">
    <property type="entry name" value="PROTEIN ACCELERATED CELL DEATH 6-LIKE"/>
    <property type="match status" value="1"/>
</dbReference>
<feature type="domain" description="PGG" evidence="10">
    <location>
        <begin position="472"/>
        <end position="577"/>
    </location>
</feature>
<evidence type="ECO:0000256" key="4">
    <source>
        <dbReference type="ARBA" id="ARBA00022989"/>
    </source>
</evidence>
<evidence type="ECO:0000256" key="6">
    <source>
        <dbReference type="ARBA" id="ARBA00023136"/>
    </source>
</evidence>
<dbReference type="PROSITE" id="PS50297">
    <property type="entry name" value="ANK_REP_REGION"/>
    <property type="match status" value="3"/>
</dbReference>
<feature type="region of interest" description="Disordered" evidence="8">
    <location>
        <begin position="23"/>
        <end position="44"/>
    </location>
</feature>
<dbReference type="STRING" id="2094558.A0A314U9W8"/>
<evidence type="ECO:0000256" key="7">
    <source>
        <dbReference type="PROSITE-ProRule" id="PRU00023"/>
    </source>
</evidence>
<dbReference type="AlphaFoldDB" id="A0A314U9W8"/>
<dbReference type="Pfam" id="PF12796">
    <property type="entry name" value="Ank_2"/>
    <property type="match status" value="2"/>
</dbReference>
<feature type="transmembrane region" description="Helical" evidence="9">
    <location>
        <begin position="555"/>
        <end position="577"/>
    </location>
</feature>
<evidence type="ECO:0000256" key="9">
    <source>
        <dbReference type="SAM" id="Phobius"/>
    </source>
</evidence>
<evidence type="ECO:0000313" key="11">
    <source>
        <dbReference type="EMBL" id="PQM33224.1"/>
    </source>
</evidence>
<dbReference type="Gene3D" id="1.25.40.20">
    <property type="entry name" value="Ankyrin repeat-containing domain"/>
    <property type="match status" value="2"/>
</dbReference>
<proteinExistence type="predicted"/>
<evidence type="ECO:0000313" key="12">
    <source>
        <dbReference type="Proteomes" id="UP000250321"/>
    </source>
</evidence>
<comment type="subcellular location">
    <subcellularLocation>
        <location evidence="1">Membrane</location>
        <topology evidence="1">Multi-pass membrane protein</topology>
    </subcellularLocation>
</comment>
<dbReference type="PANTHER" id="PTHR24186">
    <property type="entry name" value="PROTEIN PHOSPHATASE 1 REGULATORY SUBUNIT"/>
    <property type="match status" value="1"/>
</dbReference>
<evidence type="ECO:0000256" key="1">
    <source>
        <dbReference type="ARBA" id="ARBA00004141"/>
    </source>
</evidence>
<keyword evidence="2 9" id="KW-0812">Transmembrane</keyword>
<name>A0A314U9W8_PRUYE</name>
<feature type="transmembrane region" description="Helical" evidence="9">
    <location>
        <begin position="479"/>
        <end position="501"/>
    </location>
</feature>
<keyword evidence="4 9" id="KW-1133">Transmembrane helix</keyword>
<evidence type="ECO:0000256" key="3">
    <source>
        <dbReference type="ARBA" id="ARBA00022737"/>
    </source>
</evidence>
<comment type="caution">
    <text evidence="11">The sequence shown here is derived from an EMBL/GenBank/DDBJ whole genome shotgun (WGS) entry which is preliminary data.</text>
</comment>